<dbReference type="InterPro" id="IPR005265">
    <property type="entry name" value="HemJ-like"/>
</dbReference>
<accession>A0A916WDW7</accession>
<feature type="binding site" description="axial binding residue" evidence="14">
    <location>
        <position position="50"/>
    </location>
    <ligand>
        <name>heme</name>
        <dbReference type="ChEBI" id="CHEBI:30413"/>
    </ligand>
    <ligandPart>
        <name>Fe</name>
        <dbReference type="ChEBI" id="CHEBI:18248"/>
    </ligandPart>
</feature>
<keyword evidence="8 14" id="KW-0479">Metal-binding</keyword>
<evidence type="ECO:0000256" key="13">
    <source>
        <dbReference type="ARBA" id="ARBA00048390"/>
    </source>
</evidence>
<evidence type="ECO:0000256" key="1">
    <source>
        <dbReference type="ARBA" id="ARBA00004651"/>
    </source>
</evidence>
<comment type="pathway">
    <text evidence="2 14">Porphyrin-containing compound metabolism; protoporphyrin-IX biosynthesis; protoporphyrin-IX from protoporphyrinogen-IX: step 1/1.</text>
</comment>
<keyword evidence="12 14" id="KW-0472">Membrane</keyword>
<keyword evidence="11 14" id="KW-0408">Iron</keyword>
<reference evidence="15" key="2">
    <citation type="submission" date="2020-09" db="EMBL/GenBank/DDBJ databases">
        <authorList>
            <person name="Sun Q."/>
            <person name="Zhou Y."/>
        </authorList>
    </citation>
    <scope>NUCLEOTIDE SEQUENCE</scope>
    <source>
        <strain evidence="15">CGMCC 1.15082</strain>
    </source>
</reference>
<protein>
    <recommendedName>
        <fullName evidence="4 14">Protoporphyrinogen IX oxidase</fullName>
        <shortName evidence="14">PPO</shortName>
        <ecNumber evidence="14">1.3.99.-</ecNumber>
    </recommendedName>
</protein>
<keyword evidence="9 14" id="KW-1133">Transmembrane helix</keyword>
<evidence type="ECO:0000256" key="9">
    <source>
        <dbReference type="ARBA" id="ARBA00022989"/>
    </source>
</evidence>
<sequence>MSKASSGNSATSGGRAAVRAIVAIVIVALGLLLMFHVNPGTAYPWIKAIHVIAVISWMAGMLYLPRLFVYHSAAEPGSVQSETFKIMEQRLLRFIINPAMIITWIMGLWMAWKIFDFTGGWLHAKLLAVVILSGVHGYFSKAVRLFAADKNTKSANFWRLMNEVPTVLMIIIVILVIVKPF</sequence>
<evidence type="ECO:0000256" key="8">
    <source>
        <dbReference type="ARBA" id="ARBA00022723"/>
    </source>
</evidence>
<evidence type="ECO:0000256" key="2">
    <source>
        <dbReference type="ARBA" id="ARBA00005073"/>
    </source>
</evidence>
<dbReference type="PANTHER" id="PTHR40255">
    <property type="entry name" value="UPF0093 MEMBRANE PROTEIN SLR1790"/>
    <property type="match status" value="1"/>
</dbReference>
<dbReference type="Pfam" id="PF03653">
    <property type="entry name" value="UPF0093"/>
    <property type="match status" value="1"/>
</dbReference>
<keyword evidence="7 14" id="KW-0812">Transmembrane</keyword>
<keyword evidence="5 14" id="KW-1003">Cell membrane</keyword>
<evidence type="ECO:0000256" key="5">
    <source>
        <dbReference type="ARBA" id="ARBA00022475"/>
    </source>
</evidence>
<keyword evidence="6 14" id="KW-0349">Heme</keyword>
<evidence type="ECO:0000256" key="10">
    <source>
        <dbReference type="ARBA" id="ARBA00023002"/>
    </source>
</evidence>
<comment type="function">
    <text evidence="14">Catalyzes the oxidation of protoporphyrinogen IX to protoporphyrin IX.</text>
</comment>
<evidence type="ECO:0000256" key="3">
    <source>
        <dbReference type="ARBA" id="ARBA00006501"/>
    </source>
</evidence>
<dbReference type="GO" id="GO:0070818">
    <property type="term" value="F:protoporphyrinogen oxidase activity"/>
    <property type="evidence" value="ECO:0007669"/>
    <property type="project" value="UniProtKB-UniRule"/>
</dbReference>
<dbReference type="GO" id="GO:0046872">
    <property type="term" value="F:metal ion binding"/>
    <property type="evidence" value="ECO:0007669"/>
    <property type="project" value="UniProtKB-KW"/>
</dbReference>
<feature type="transmembrane region" description="Helical" evidence="14">
    <location>
        <begin position="121"/>
        <end position="139"/>
    </location>
</feature>
<comment type="subunit">
    <text evidence="14">Homodimer.</text>
</comment>
<comment type="caution">
    <text evidence="15">The sequence shown here is derived from an EMBL/GenBank/DDBJ whole genome shotgun (WGS) entry which is preliminary data.</text>
</comment>
<feature type="transmembrane region" description="Helical" evidence="14">
    <location>
        <begin position="43"/>
        <end position="64"/>
    </location>
</feature>
<dbReference type="HAMAP" id="MF_02239">
    <property type="entry name" value="HemJ"/>
    <property type="match status" value="1"/>
</dbReference>
<feature type="binding site" description="axial binding residue" evidence="14">
    <location>
        <position position="125"/>
    </location>
    <ligand>
        <name>heme</name>
        <dbReference type="ChEBI" id="CHEBI:30413"/>
    </ligand>
    <ligandPart>
        <name>Fe</name>
        <dbReference type="ChEBI" id="CHEBI:18248"/>
    </ligandPart>
</feature>
<name>A0A916WDW7_9HYPH</name>
<evidence type="ECO:0000256" key="7">
    <source>
        <dbReference type="ARBA" id="ARBA00022692"/>
    </source>
</evidence>
<evidence type="ECO:0000256" key="6">
    <source>
        <dbReference type="ARBA" id="ARBA00022617"/>
    </source>
</evidence>
<evidence type="ECO:0000256" key="12">
    <source>
        <dbReference type="ARBA" id="ARBA00023136"/>
    </source>
</evidence>
<evidence type="ECO:0000313" key="15">
    <source>
        <dbReference type="EMBL" id="GGA90605.1"/>
    </source>
</evidence>
<feature type="transmembrane region" description="Helical" evidence="14">
    <location>
        <begin position="94"/>
        <end position="115"/>
    </location>
</feature>
<evidence type="ECO:0000256" key="14">
    <source>
        <dbReference type="HAMAP-Rule" id="MF_02239"/>
    </source>
</evidence>
<comment type="cofactor">
    <cofactor evidence="14">
        <name>heme b</name>
        <dbReference type="ChEBI" id="CHEBI:60344"/>
    </cofactor>
    <text evidence="14">Binds 1 heme b (iron(II)-protoporphyrin IX) group per subunit.</text>
</comment>
<dbReference type="NCBIfam" id="TIGR00701">
    <property type="entry name" value="protoporphyrinogen oxidase HemJ"/>
    <property type="match status" value="1"/>
</dbReference>
<dbReference type="GO" id="GO:0006782">
    <property type="term" value="P:protoporphyrinogen IX biosynthetic process"/>
    <property type="evidence" value="ECO:0007669"/>
    <property type="project" value="UniProtKB-UniRule"/>
</dbReference>
<proteinExistence type="inferred from homology"/>
<comment type="similarity">
    <text evidence="3 14">Belongs to the HemJ family.</text>
</comment>
<evidence type="ECO:0000313" key="16">
    <source>
        <dbReference type="Proteomes" id="UP000646478"/>
    </source>
</evidence>
<dbReference type="PANTHER" id="PTHR40255:SF1">
    <property type="entry name" value="PROTOPORPHYRINOGEN IX OXIDASE"/>
    <property type="match status" value="1"/>
</dbReference>
<organism evidence="15 16">
    <name type="scientific">Brucella endophytica</name>
    <dbReference type="NCBI Taxonomy" id="1963359"/>
    <lineage>
        <taxon>Bacteria</taxon>
        <taxon>Pseudomonadati</taxon>
        <taxon>Pseudomonadota</taxon>
        <taxon>Alphaproteobacteria</taxon>
        <taxon>Hyphomicrobiales</taxon>
        <taxon>Brucellaceae</taxon>
        <taxon>Brucella/Ochrobactrum group</taxon>
        <taxon>Brucella</taxon>
    </lineage>
</organism>
<feature type="transmembrane region" description="Helical" evidence="14">
    <location>
        <begin position="16"/>
        <end position="37"/>
    </location>
</feature>
<evidence type="ECO:0000256" key="11">
    <source>
        <dbReference type="ARBA" id="ARBA00023004"/>
    </source>
</evidence>
<comment type="catalytic activity">
    <reaction evidence="13 14">
        <text>protoporphyrinogen IX + 3 A = protoporphyrin IX + 3 AH2</text>
        <dbReference type="Rhea" id="RHEA:62000"/>
        <dbReference type="ChEBI" id="CHEBI:13193"/>
        <dbReference type="ChEBI" id="CHEBI:17499"/>
        <dbReference type="ChEBI" id="CHEBI:57306"/>
        <dbReference type="ChEBI" id="CHEBI:57307"/>
    </reaction>
</comment>
<gene>
    <name evidence="15" type="ORF">GCM10011491_18170</name>
</gene>
<reference evidence="15" key="1">
    <citation type="journal article" date="2014" name="Int. J. Syst. Evol. Microbiol.">
        <title>Complete genome sequence of Corynebacterium casei LMG S-19264T (=DSM 44701T), isolated from a smear-ripened cheese.</title>
        <authorList>
            <consortium name="US DOE Joint Genome Institute (JGI-PGF)"/>
            <person name="Walter F."/>
            <person name="Albersmeier A."/>
            <person name="Kalinowski J."/>
            <person name="Ruckert C."/>
        </authorList>
    </citation>
    <scope>NUCLEOTIDE SEQUENCE</scope>
    <source>
        <strain evidence="15">CGMCC 1.15082</strain>
    </source>
</reference>
<comment type="subcellular location">
    <subcellularLocation>
        <location evidence="1 14">Cell membrane</location>
        <topology evidence="1 14">Multi-pass membrane protein</topology>
    </subcellularLocation>
</comment>
<dbReference type="EC" id="1.3.99.-" evidence="14"/>
<keyword evidence="16" id="KW-1185">Reference proteome</keyword>
<dbReference type="Proteomes" id="UP000646478">
    <property type="component" value="Unassembled WGS sequence"/>
</dbReference>
<dbReference type="EMBL" id="BMHH01000006">
    <property type="protein sequence ID" value="GGA90605.1"/>
    <property type="molecule type" value="Genomic_DNA"/>
</dbReference>
<evidence type="ECO:0000256" key="4">
    <source>
        <dbReference type="ARBA" id="ARBA00017504"/>
    </source>
</evidence>
<dbReference type="AlphaFoldDB" id="A0A916WDW7"/>
<keyword evidence="10 14" id="KW-0560">Oxidoreductase</keyword>
<dbReference type="GO" id="GO:0005886">
    <property type="term" value="C:plasma membrane"/>
    <property type="evidence" value="ECO:0007669"/>
    <property type="project" value="UniProtKB-SubCell"/>
</dbReference>
<feature type="transmembrane region" description="Helical" evidence="14">
    <location>
        <begin position="160"/>
        <end position="178"/>
    </location>
</feature>